<dbReference type="GO" id="GO:0050664">
    <property type="term" value="F:oxidoreductase activity, acting on NAD(P)H, oxygen as acceptor"/>
    <property type="evidence" value="ECO:0007669"/>
    <property type="project" value="TreeGrafter"/>
</dbReference>
<dbReference type="Proteomes" id="UP000219994">
    <property type="component" value="Unassembled WGS sequence"/>
</dbReference>
<dbReference type="AlphaFoldDB" id="A0A2A6FS30"/>
<comment type="caution">
    <text evidence="3">The sequence shown here is derived from an EMBL/GenBank/DDBJ whole genome shotgun (WGS) entry which is preliminary data.</text>
</comment>
<dbReference type="InterPro" id="IPR002347">
    <property type="entry name" value="SDR_fam"/>
</dbReference>
<proteinExistence type="inferred from homology"/>
<accession>A0A2A6FS30</accession>
<organism evidence="3 4">
    <name type="scientific">Candidatus Lumbricidiphila eiseniae</name>
    <dbReference type="NCBI Taxonomy" id="1969409"/>
    <lineage>
        <taxon>Bacteria</taxon>
        <taxon>Bacillati</taxon>
        <taxon>Actinomycetota</taxon>
        <taxon>Actinomycetes</taxon>
        <taxon>Micrococcales</taxon>
        <taxon>Microbacteriaceae</taxon>
        <taxon>Candidatus Lumbricidiphila</taxon>
    </lineage>
</organism>
<name>A0A2A6FS30_9MICO</name>
<dbReference type="FunFam" id="3.40.50.720:FF:000240">
    <property type="entry name" value="SDR family oxidoreductase"/>
    <property type="match status" value="1"/>
</dbReference>
<dbReference type="GO" id="GO:0016616">
    <property type="term" value="F:oxidoreductase activity, acting on the CH-OH group of donors, NAD or NADP as acceptor"/>
    <property type="evidence" value="ECO:0007669"/>
    <property type="project" value="UniProtKB-ARBA"/>
</dbReference>
<dbReference type="SUPFAM" id="SSF51735">
    <property type="entry name" value="NAD(P)-binding Rossmann-fold domains"/>
    <property type="match status" value="1"/>
</dbReference>
<protein>
    <submittedName>
        <fullName evidence="3">Oxidoreductase</fullName>
    </submittedName>
</protein>
<dbReference type="InterPro" id="IPR036291">
    <property type="entry name" value="NAD(P)-bd_dom_sf"/>
</dbReference>
<dbReference type="Pfam" id="PF13561">
    <property type="entry name" value="adh_short_C2"/>
    <property type="match status" value="1"/>
</dbReference>
<dbReference type="PROSITE" id="PS00061">
    <property type="entry name" value="ADH_SHORT"/>
    <property type="match status" value="1"/>
</dbReference>
<dbReference type="InterPro" id="IPR020904">
    <property type="entry name" value="Sc_DH/Rdtase_CS"/>
</dbReference>
<dbReference type="Gene3D" id="3.40.50.720">
    <property type="entry name" value="NAD(P)-binding Rossmann-like Domain"/>
    <property type="match status" value="1"/>
</dbReference>
<dbReference type="PRINTS" id="PR00080">
    <property type="entry name" value="SDRFAMILY"/>
</dbReference>
<sequence length="256" mass="26534">MKFNDLEGRVAAVTGGARGLGFSAAEAFAQQGCAVALFDILPDVGSSAARLASEYGVRTFAAHMDVTDQKSVAEGFAGAAAALGTAQILLTAAGITIWNDSVDVSAAQWRRVMSVNLDGTFFSAQAFGRRLITAGIPGSAILVSSMSGSVVNTPQHQVSYNASKAAVTQLAKSLAVEWAPVGIRVNAIAPGYMLSDMTRQFTDQNPDLAADWVARIPAGRMGEPSDLHGLVVYLASDASSYVTAQNLVIDGGYTAV</sequence>
<dbReference type="GO" id="GO:0005975">
    <property type="term" value="P:carbohydrate metabolic process"/>
    <property type="evidence" value="ECO:0007669"/>
    <property type="project" value="UniProtKB-ARBA"/>
</dbReference>
<dbReference type="EMBL" id="NAEP01000028">
    <property type="protein sequence ID" value="PDQ35684.1"/>
    <property type="molecule type" value="Genomic_DNA"/>
</dbReference>
<gene>
    <name evidence="3" type="ORF">B5766_04290</name>
</gene>
<comment type="similarity">
    <text evidence="1">Belongs to the short-chain dehydrogenases/reductases (SDR) family.</text>
</comment>
<dbReference type="PRINTS" id="PR00081">
    <property type="entry name" value="GDHRDH"/>
</dbReference>
<reference evidence="4" key="1">
    <citation type="submission" date="2017-03" db="EMBL/GenBank/DDBJ databases">
        <authorList>
            <person name="Lund M.B."/>
        </authorList>
    </citation>
    <scope>NUCLEOTIDE SEQUENCE [LARGE SCALE GENOMIC DNA]</scope>
</reference>
<evidence type="ECO:0000256" key="1">
    <source>
        <dbReference type="ARBA" id="ARBA00006484"/>
    </source>
</evidence>
<evidence type="ECO:0000313" key="4">
    <source>
        <dbReference type="Proteomes" id="UP000219994"/>
    </source>
</evidence>
<evidence type="ECO:0000256" key="2">
    <source>
        <dbReference type="ARBA" id="ARBA00023002"/>
    </source>
</evidence>
<dbReference type="PANTHER" id="PTHR43008">
    <property type="entry name" value="BENZIL REDUCTASE"/>
    <property type="match status" value="1"/>
</dbReference>
<keyword evidence="2" id="KW-0560">Oxidoreductase</keyword>
<evidence type="ECO:0000313" key="3">
    <source>
        <dbReference type="EMBL" id="PDQ35684.1"/>
    </source>
</evidence>
<dbReference type="PANTHER" id="PTHR43008:SF14">
    <property type="entry name" value="DEHYDROGENASE ARBD, PUTATIVE-RELATED"/>
    <property type="match status" value="1"/>
</dbReference>